<dbReference type="AlphaFoldDB" id="A0A0L0DCP3"/>
<evidence type="ECO:0000313" key="3">
    <source>
        <dbReference type="Proteomes" id="UP000054408"/>
    </source>
</evidence>
<organism evidence="2 3">
    <name type="scientific">Thecamonas trahens ATCC 50062</name>
    <dbReference type="NCBI Taxonomy" id="461836"/>
    <lineage>
        <taxon>Eukaryota</taxon>
        <taxon>Apusozoa</taxon>
        <taxon>Apusomonadida</taxon>
        <taxon>Apusomonadidae</taxon>
        <taxon>Thecamonas</taxon>
    </lineage>
</organism>
<evidence type="ECO:0000313" key="2">
    <source>
        <dbReference type="EMBL" id="KNC49073.1"/>
    </source>
</evidence>
<gene>
    <name evidence="2" type="ORF">AMSG_05033</name>
</gene>
<reference evidence="2 3" key="1">
    <citation type="submission" date="2010-05" db="EMBL/GenBank/DDBJ databases">
        <title>The Genome Sequence of Thecamonas trahens ATCC 50062.</title>
        <authorList>
            <consortium name="The Broad Institute Genome Sequencing Platform"/>
            <person name="Russ C."/>
            <person name="Cuomo C."/>
            <person name="Shea T."/>
            <person name="Young S.K."/>
            <person name="Zeng Q."/>
            <person name="Koehrsen M."/>
            <person name="Haas B."/>
            <person name="Borodovsky M."/>
            <person name="Guigo R."/>
            <person name="Alvarado L."/>
            <person name="Berlin A."/>
            <person name="Bochicchio J."/>
            <person name="Borenstein D."/>
            <person name="Chapman S."/>
            <person name="Chen Z."/>
            <person name="Freedman E."/>
            <person name="Gellesch M."/>
            <person name="Goldberg J."/>
            <person name="Griggs A."/>
            <person name="Gujja S."/>
            <person name="Heilman E."/>
            <person name="Heiman D."/>
            <person name="Hepburn T."/>
            <person name="Howarth C."/>
            <person name="Jen D."/>
            <person name="Larson L."/>
            <person name="Mehta T."/>
            <person name="Park D."/>
            <person name="Pearson M."/>
            <person name="Roberts A."/>
            <person name="Saif S."/>
            <person name="Shenoy N."/>
            <person name="Sisk P."/>
            <person name="Stolte C."/>
            <person name="Sykes S."/>
            <person name="Thomson T."/>
            <person name="Walk T."/>
            <person name="White J."/>
            <person name="Yandava C."/>
            <person name="Burger G."/>
            <person name="Gray M.W."/>
            <person name="Holland P.W.H."/>
            <person name="King N."/>
            <person name="Lang F.B.F."/>
            <person name="Roger A.J."/>
            <person name="Ruiz-Trillo I."/>
            <person name="Lander E."/>
            <person name="Nusbaum C."/>
        </authorList>
    </citation>
    <scope>NUCLEOTIDE SEQUENCE [LARGE SCALE GENOMIC DNA]</scope>
    <source>
        <strain evidence="2 3">ATCC 50062</strain>
    </source>
</reference>
<feature type="compositionally biased region" description="Basic residues" evidence="1">
    <location>
        <begin position="183"/>
        <end position="211"/>
    </location>
</feature>
<dbReference type="RefSeq" id="XP_013758104.1">
    <property type="nucleotide sequence ID" value="XM_013902650.1"/>
</dbReference>
<proteinExistence type="predicted"/>
<protein>
    <submittedName>
        <fullName evidence="2">Uncharacterized protein</fullName>
    </submittedName>
</protein>
<evidence type="ECO:0000256" key="1">
    <source>
        <dbReference type="SAM" id="MobiDB-lite"/>
    </source>
</evidence>
<dbReference type="EMBL" id="GL349453">
    <property type="protein sequence ID" value="KNC49073.1"/>
    <property type="molecule type" value="Genomic_DNA"/>
</dbReference>
<keyword evidence="3" id="KW-1185">Reference proteome</keyword>
<accession>A0A0L0DCP3</accession>
<dbReference type="Proteomes" id="UP000054408">
    <property type="component" value="Unassembled WGS sequence"/>
</dbReference>
<sequence>MLARTGAVRAEVKDAVVDALLVGNNAVLEAVSAHLPHNSPLGWPMEAGVFVEMVLPVVMAGGQSVGSGTDVCGAVHERNHARPETDAADPIAAPADGGASARAAVACGLSTAKLLWRRGSIDAATKSRVLDALLAPRLAPVLLEALLEGIPSVDPLGTPMDPEWFIDGVIPAVDAGDAPQRATRVHPGRSRTTSRKSRKSRKSRSQRKSRRGYSGVDHSHRRHLVVLPL</sequence>
<name>A0A0L0DCP3_THETB</name>
<dbReference type="GeneID" id="25564534"/>
<feature type="region of interest" description="Disordered" evidence="1">
    <location>
        <begin position="176"/>
        <end position="218"/>
    </location>
</feature>